<dbReference type="Proteomes" id="UP001597221">
    <property type="component" value="Unassembled WGS sequence"/>
</dbReference>
<evidence type="ECO:0000259" key="6">
    <source>
        <dbReference type="Pfam" id="PF02465"/>
    </source>
</evidence>
<gene>
    <name evidence="8" type="primary">fliD</name>
    <name evidence="8" type="ORF">ACFSBH_06745</name>
</gene>
<comment type="subcellular location">
    <subcellularLocation>
        <location evidence="5">Secreted</location>
    </subcellularLocation>
    <subcellularLocation>
        <location evidence="5">Bacterial flagellum</location>
    </subcellularLocation>
</comment>
<keyword evidence="8" id="KW-0282">Flagellum</keyword>
<keyword evidence="4 5" id="KW-0975">Bacterial flagellum</keyword>
<accession>A0ABW4HPD5</accession>
<dbReference type="Pfam" id="PF07195">
    <property type="entry name" value="FliD_C"/>
    <property type="match status" value="1"/>
</dbReference>
<evidence type="ECO:0000256" key="4">
    <source>
        <dbReference type="ARBA" id="ARBA00023143"/>
    </source>
</evidence>
<dbReference type="RefSeq" id="WP_379596665.1">
    <property type="nucleotide sequence ID" value="NZ_JBHUDE010000034.1"/>
</dbReference>
<feature type="domain" description="Flagellar hook-associated protein 2 C-terminal" evidence="7">
    <location>
        <begin position="224"/>
        <end position="483"/>
    </location>
</feature>
<protein>
    <recommendedName>
        <fullName evidence="5">Flagellar hook-associated protein 2</fullName>
        <shortName evidence="5">HAP2</shortName>
    </recommendedName>
    <alternativeName>
        <fullName evidence="5">Flagellar cap protein</fullName>
    </alternativeName>
</protein>
<evidence type="ECO:0000256" key="5">
    <source>
        <dbReference type="RuleBase" id="RU362066"/>
    </source>
</evidence>
<dbReference type="InterPro" id="IPR010809">
    <property type="entry name" value="FliD_C"/>
</dbReference>
<dbReference type="InterPro" id="IPR040026">
    <property type="entry name" value="FliD"/>
</dbReference>
<keyword evidence="8" id="KW-0969">Cilium</keyword>
<evidence type="ECO:0000313" key="8">
    <source>
        <dbReference type="EMBL" id="MFD1607344.1"/>
    </source>
</evidence>
<keyword evidence="3" id="KW-0175">Coiled coil</keyword>
<name>A0ABW4HPD5_9BACI</name>
<dbReference type="Pfam" id="PF02465">
    <property type="entry name" value="FliD_N"/>
    <property type="match status" value="1"/>
</dbReference>
<evidence type="ECO:0000313" key="9">
    <source>
        <dbReference type="Proteomes" id="UP001597221"/>
    </source>
</evidence>
<evidence type="ECO:0000256" key="2">
    <source>
        <dbReference type="ARBA" id="ARBA00011255"/>
    </source>
</evidence>
<evidence type="ECO:0000259" key="7">
    <source>
        <dbReference type="Pfam" id="PF07195"/>
    </source>
</evidence>
<proteinExistence type="inferred from homology"/>
<keyword evidence="5" id="KW-0964">Secreted</keyword>
<evidence type="ECO:0000256" key="1">
    <source>
        <dbReference type="ARBA" id="ARBA00009764"/>
    </source>
</evidence>
<keyword evidence="8" id="KW-0966">Cell projection</keyword>
<comment type="caution">
    <text evidence="8">The sequence shown here is derived from an EMBL/GenBank/DDBJ whole genome shotgun (WGS) entry which is preliminary data.</text>
</comment>
<comment type="function">
    <text evidence="5">Required for morphogenesis and for the elongation of the flagellar filament by facilitating polymerization of the flagellin monomers at the tip of growing filament. Forms a capping structure, which prevents flagellin subunits (transported through the central channel of the flagellum) from leaking out without polymerization at the distal end.</text>
</comment>
<dbReference type="PANTHER" id="PTHR30288">
    <property type="entry name" value="FLAGELLAR CAP/ASSEMBLY PROTEIN FLID"/>
    <property type="match status" value="1"/>
</dbReference>
<evidence type="ECO:0000256" key="3">
    <source>
        <dbReference type="ARBA" id="ARBA00023054"/>
    </source>
</evidence>
<dbReference type="InterPro" id="IPR003481">
    <property type="entry name" value="FliD_N"/>
</dbReference>
<dbReference type="PANTHER" id="PTHR30288:SF0">
    <property type="entry name" value="FLAGELLAR HOOK-ASSOCIATED PROTEIN 2"/>
    <property type="match status" value="1"/>
</dbReference>
<comment type="similarity">
    <text evidence="1 5">Belongs to the FliD family.</text>
</comment>
<comment type="subunit">
    <text evidence="2 5">Homopentamer.</text>
</comment>
<reference evidence="9" key="1">
    <citation type="journal article" date="2019" name="Int. J. Syst. Evol. Microbiol.">
        <title>The Global Catalogue of Microorganisms (GCM) 10K type strain sequencing project: providing services to taxonomists for standard genome sequencing and annotation.</title>
        <authorList>
            <consortium name="The Broad Institute Genomics Platform"/>
            <consortium name="The Broad Institute Genome Sequencing Center for Infectious Disease"/>
            <person name="Wu L."/>
            <person name="Ma J."/>
        </authorList>
    </citation>
    <scope>NUCLEOTIDE SEQUENCE [LARGE SCALE GENOMIC DNA]</scope>
    <source>
        <strain evidence="9">CGMCC 1.12376</strain>
    </source>
</reference>
<keyword evidence="9" id="KW-1185">Reference proteome</keyword>
<dbReference type="EMBL" id="JBHUDE010000034">
    <property type="protein sequence ID" value="MFD1607344.1"/>
    <property type="molecule type" value="Genomic_DNA"/>
</dbReference>
<organism evidence="8 9">
    <name type="scientific">Oceanobacillus luteolus</name>
    <dbReference type="NCBI Taxonomy" id="1274358"/>
    <lineage>
        <taxon>Bacteria</taxon>
        <taxon>Bacillati</taxon>
        <taxon>Bacillota</taxon>
        <taxon>Bacilli</taxon>
        <taxon>Bacillales</taxon>
        <taxon>Bacillaceae</taxon>
        <taxon>Oceanobacillus</taxon>
    </lineage>
</organism>
<sequence>MRIGGLASGIDTDNIIKELMNAERIPLNKLEQQKTKMEWQRDAFRDVNKQIFELERLIENRRLNIGGSTVNPKIVSSSNESAITASGSSSAGNGAYRISVEQLASREMHVIDLSGQDFTIPTGEFIFMTYDEASKENDFQAGMYEKSITIEEGDTLQTIAKKISDADKNVQAFYDEKSETFVIETTRSGIHNLNENEDEIVFSGGNDDFFTQLFSAGTYEKVDAKNAKFTYNDVVELESNENKYTLNGITFNFHDVTKDENVTLTVAHDTDKAVENIKEIVDKFNELVETLNDLQNEPVYRDFPPLTKEQMEEMSEKEIELWEEKAKSGLLRRDPILSSSLTNYRSVWSSSMSEAGPISLLADIGITTTENYLDGGKLEIDEEKLRKQLEENGENVNSLLFGTGEGTSRGLFTRLEDSLQNTINQIDKRAGKGSSTSQSYTMGRQLESIEDRIKAFEDRLKQVEDRYWRQFTAMERAISMMNNQSAMLMSFGGNM</sequence>
<feature type="domain" description="Flagellar hook-associated protein 2 N-terminal" evidence="6">
    <location>
        <begin position="8"/>
        <end position="106"/>
    </location>
</feature>